<reference evidence="3" key="1">
    <citation type="submission" date="2014-05" db="EMBL/GenBank/DDBJ databases">
        <title>Key roles for freshwater Actinobacteria revealed by deep metagenomic sequencing.</title>
        <authorList>
            <person name="Ghai R."/>
            <person name="Mizuno C.M."/>
            <person name="Picazo A."/>
            <person name="Camacho A."/>
            <person name="Rodriguez-Valera F."/>
        </authorList>
    </citation>
    <scope>NUCLEOTIDE SEQUENCE</scope>
</reference>
<proteinExistence type="predicted"/>
<comment type="caution">
    <text evidence="3">The sequence shown here is derived from an EMBL/GenBank/DDBJ whole genome shotgun (WGS) entry which is preliminary data.</text>
</comment>
<dbReference type="GO" id="GO:0004077">
    <property type="term" value="F:biotin--[biotin carboxyl-carrier protein] ligase activity"/>
    <property type="evidence" value="ECO:0007669"/>
    <property type="project" value="InterPro"/>
</dbReference>
<organism evidence="3">
    <name type="scientific">freshwater metagenome</name>
    <dbReference type="NCBI Taxonomy" id="449393"/>
    <lineage>
        <taxon>unclassified sequences</taxon>
        <taxon>metagenomes</taxon>
        <taxon>ecological metagenomes</taxon>
    </lineage>
</organism>
<dbReference type="Pfam" id="PF03099">
    <property type="entry name" value="BPL_LplA_LipB"/>
    <property type="match status" value="1"/>
</dbReference>
<dbReference type="PROSITE" id="PS51733">
    <property type="entry name" value="BPL_LPL_CATALYTIC"/>
    <property type="match status" value="1"/>
</dbReference>
<dbReference type="Gene3D" id="3.30.930.10">
    <property type="entry name" value="Bira Bifunctional Protein, Domain 2"/>
    <property type="match status" value="1"/>
</dbReference>
<feature type="domain" description="BPL/LPL catalytic" evidence="2">
    <location>
        <begin position="9"/>
        <end position="193"/>
    </location>
</feature>
<dbReference type="EMBL" id="JNSK01000007">
    <property type="protein sequence ID" value="KGA19909.1"/>
    <property type="molecule type" value="Genomic_DNA"/>
</dbReference>
<dbReference type="InterPro" id="IPR045864">
    <property type="entry name" value="aa-tRNA-synth_II/BPL/LPL"/>
</dbReference>
<dbReference type="SUPFAM" id="SSF55681">
    <property type="entry name" value="Class II aaRS and biotin synthetases"/>
    <property type="match status" value="1"/>
</dbReference>
<dbReference type="InterPro" id="IPR004143">
    <property type="entry name" value="BPL_LPL_catalytic"/>
</dbReference>
<dbReference type="CDD" id="cd16442">
    <property type="entry name" value="BPL"/>
    <property type="match status" value="1"/>
</dbReference>
<dbReference type="AlphaFoldDB" id="A0A094QCL3"/>
<protein>
    <recommendedName>
        <fullName evidence="2">BPL/LPL catalytic domain-containing protein</fullName>
    </recommendedName>
</protein>
<dbReference type="Gene3D" id="2.30.30.100">
    <property type="match status" value="1"/>
</dbReference>
<dbReference type="InterPro" id="IPR004408">
    <property type="entry name" value="Biotin_CoA_COase_ligase"/>
</dbReference>
<evidence type="ECO:0000256" key="1">
    <source>
        <dbReference type="ARBA" id="ARBA00022598"/>
    </source>
</evidence>
<name>A0A094QCL3_9ZZZZ</name>
<dbReference type="PANTHER" id="PTHR12835:SF5">
    <property type="entry name" value="BIOTIN--PROTEIN LIGASE"/>
    <property type="match status" value="1"/>
</dbReference>
<evidence type="ECO:0000259" key="2">
    <source>
        <dbReference type="PROSITE" id="PS51733"/>
    </source>
</evidence>
<dbReference type="GO" id="GO:0005737">
    <property type="term" value="C:cytoplasm"/>
    <property type="evidence" value="ECO:0007669"/>
    <property type="project" value="TreeGrafter"/>
</dbReference>
<dbReference type="NCBIfam" id="TIGR00121">
    <property type="entry name" value="birA_ligase"/>
    <property type="match status" value="1"/>
</dbReference>
<gene>
    <name evidence="3" type="ORF">GM50_3525</name>
</gene>
<accession>A0A094QCL3</accession>
<sequence>MEVEMVREALNESAINATLHDSYWRVSVFESVTSTQTELSTKENLKNGDVFVAEYQSAGRGRLDRTFDAEKSSALLFSLYFEPKRSKSEWSAIPLLTGLSLINGLTKLDEKLAAKLKWPNDLLVGEKKVAGILVEAKESGVIIGIGLNVEMSKDELPVENATSLAIEGFSEFDRNKILPALLKSIAFTFGLWESGSSLPFEQYRQASSTLGKEVEVHLPSGQILKSLAVGISEIGELQLADGNRVNVGDVIHIR</sequence>
<dbReference type="PANTHER" id="PTHR12835">
    <property type="entry name" value="BIOTIN PROTEIN LIGASE"/>
    <property type="match status" value="1"/>
</dbReference>
<keyword evidence="1" id="KW-0436">Ligase</keyword>
<evidence type="ECO:0000313" key="3">
    <source>
        <dbReference type="EMBL" id="KGA19909.1"/>
    </source>
</evidence>